<comment type="subcellular location">
    <subcellularLocation>
        <location evidence="1">Cell membrane</location>
        <topology evidence="1">Multi-pass membrane protein</topology>
    </subcellularLocation>
</comment>
<reference evidence="8" key="1">
    <citation type="submission" date="2022-10" db="EMBL/GenBank/DDBJ databases">
        <title>The complete genomes of actinobacterial strains from the NBC collection.</title>
        <authorList>
            <person name="Joergensen T.S."/>
            <person name="Alvarez Arevalo M."/>
            <person name="Sterndorff E.B."/>
            <person name="Faurdal D."/>
            <person name="Vuksanovic O."/>
            <person name="Mourched A.-S."/>
            <person name="Charusanti P."/>
            <person name="Shaw S."/>
            <person name="Blin K."/>
            <person name="Weber T."/>
        </authorList>
    </citation>
    <scope>NUCLEOTIDE SEQUENCE</scope>
    <source>
        <strain evidence="8">NBC_01482</strain>
    </source>
</reference>
<name>A0ABZ1YSB0_9NOCA</name>
<keyword evidence="6 7" id="KW-0472">Membrane</keyword>
<dbReference type="EMBL" id="CP109441">
    <property type="protein sequence ID" value="WUV46157.1"/>
    <property type="molecule type" value="Genomic_DNA"/>
</dbReference>
<evidence type="ECO:0000256" key="7">
    <source>
        <dbReference type="SAM" id="Phobius"/>
    </source>
</evidence>
<keyword evidence="9" id="KW-1185">Reference proteome</keyword>
<dbReference type="InterPro" id="IPR032808">
    <property type="entry name" value="DoxX"/>
</dbReference>
<feature type="transmembrane region" description="Helical" evidence="7">
    <location>
        <begin position="125"/>
        <end position="144"/>
    </location>
</feature>
<dbReference type="Proteomes" id="UP001432062">
    <property type="component" value="Chromosome"/>
</dbReference>
<dbReference type="PANTHER" id="PTHR33452">
    <property type="entry name" value="OXIDOREDUCTASE CATD-RELATED"/>
    <property type="match status" value="1"/>
</dbReference>
<keyword evidence="4 7" id="KW-0812">Transmembrane</keyword>
<evidence type="ECO:0000256" key="1">
    <source>
        <dbReference type="ARBA" id="ARBA00004651"/>
    </source>
</evidence>
<evidence type="ECO:0000256" key="3">
    <source>
        <dbReference type="ARBA" id="ARBA00022475"/>
    </source>
</evidence>
<dbReference type="PANTHER" id="PTHR33452:SF1">
    <property type="entry name" value="INNER MEMBRANE PROTEIN YPHA-RELATED"/>
    <property type="match status" value="1"/>
</dbReference>
<keyword evidence="5 7" id="KW-1133">Transmembrane helix</keyword>
<evidence type="ECO:0000256" key="5">
    <source>
        <dbReference type="ARBA" id="ARBA00022989"/>
    </source>
</evidence>
<dbReference type="InterPro" id="IPR051907">
    <property type="entry name" value="DoxX-like_oxidoreductase"/>
</dbReference>
<dbReference type="RefSeq" id="WP_329409740.1">
    <property type="nucleotide sequence ID" value="NZ_CP109441.1"/>
</dbReference>
<sequence>MTATITAPAANTETATPTHTYDLALLVLRLAVGLTMAAHGAQKLFGWFNGGGLDGTGAFFTMSGYPSGKAMAVVAGLSETLGGLALAIGLLTPLAAAALVGTLLNAIAVKWGGGFFTSKGIEYELLLTLAAASLALTGPGRYAVDRLIPALRNHRLVFGIAAIVLALVVAGAVLIVRN</sequence>
<protein>
    <submittedName>
        <fullName evidence="8">DoxX family protein</fullName>
    </submittedName>
</protein>
<feature type="transmembrane region" description="Helical" evidence="7">
    <location>
        <begin position="81"/>
        <end position="104"/>
    </location>
</feature>
<evidence type="ECO:0000256" key="6">
    <source>
        <dbReference type="ARBA" id="ARBA00023136"/>
    </source>
</evidence>
<evidence type="ECO:0000256" key="4">
    <source>
        <dbReference type="ARBA" id="ARBA00022692"/>
    </source>
</evidence>
<keyword evidence="3" id="KW-1003">Cell membrane</keyword>
<proteinExistence type="inferred from homology"/>
<feature type="transmembrane region" description="Helical" evidence="7">
    <location>
        <begin position="156"/>
        <end position="176"/>
    </location>
</feature>
<evidence type="ECO:0000256" key="2">
    <source>
        <dbReference type="ARBA" id="ARBA00006679"/>
    </source>
</evidence>
<accession>A0ABZ1YSB0</accession>
<evidence type="ECO:0000313" key="8">
    <source>
        <dbReference type="EMBL" id="WUV46157.1"/>
    </source>
</evidence>
<organism evidence="8 9">
    <name type="scientific">Nocardia vinacea</name>
    <dbReference type="NCBI Taxonomy" id="96468"/>
    <lineage>
        <taxon>Bacteria</taxon>
        <taxon>Bacillati</taxon>
        <taxon>Actinomycetota</taxon>
        <taxon>Actinomycetes</taxon>
        <taxon>Mycobacteriales</taxon>
        <taxon>Nocardiaceae</taxon>
        <taxon>Nocardia</taxon>
    </lineage>
</organism>
<dbReference type="Pfam" id="PF07681">
    <property type="entry name" value="DoxX"/>
    <property type="match status" value="1"/>
</dbReference>
<gene>
    <name evidence="8" type="ORF">OG563_45045</name>
</gene>
<evidence type="ECO:0000313" key="9">
    <source>
        <dbReference type="Proteomes" id="UP001432062"/>
    </source>
</evidence>
<comment type="similarity">
    <text evidence="2">Belongs to the DoxX family.</text>
</comment>